<evidence type="ECO:0000256" key="1">
    <source>
        <dbReference type="SAM" id="MobiDB-lite"/>
    </source>
</evidence>
<accession>A0A699HC68</accession>
<feature type="compositionally biased region" description="Polar residues" evidence="1">
    <location>
        <begin position="420"/>
        <end position="441"/>
    </location>
</feature>
<feature type="region of interest" description="Disordered" evidence="1">
    <location>
        <begin position="855"/>
        <end position="886"/>
    </location>
</feature>
<feature type="compositionally biased region" description="Low complexity" evidence="1">
    <location>
        <begin position="864"/>
        <end position="881"/>
    </location>
</feature>
<proteinExistence type="predicted"/>
<dbReference type="InterPro" id="IPR029472">
    <property type="entry name" value="Copia-like_N"/>
</dbReference>
<dbReference type="SUPFAM" id="SSF56672">
    <property type="entry name" value="DNA/RNA polymerases"/>
    <property type="match status" value="1"/>
</dbReference>
<feature type="region of interest" description="Disordered" evidence="1">
    <location>
        <begin position="161"/>
        <end position="189"/>
    </location>
</feature>
<feature type="domain" description="Retrotransposon Copia-like N-terminal" evidence="3">
    <location>
        <begin position="103"/>
        <end position="130"/>
    </location>
</feature>
<dbReference type="GO" id="GO:0008270">
    <property type="term" value="F:zinc ion binding"/>
    <property type="evidence" value="ECO:0007669"/>
    <property type="project" value="InterPro"/>
</dbReference>
<feature type="compositionally biased region" description="Low complexity" evidence="1">
    <location>
        <begin position="167"/>
        <end position="189"/>
    </location>
</feature>
<feature type="non-terminal residue" evidence="4">
    <location>
        <position position="1021"/>
    </location>
</feature>
<name>A0A699HC68_TANCI</name>
<dbReference type="InterPro" id="IPR013103">
    <property type="entry name" value="RVT_2"/>
</dbReference>
<dbReference type="AlphaFoldDB" id="A0A699HC68"/>
<organism evidence="4">
    <name type="scientific">Tanacetum cinerariifolium</name>
    <name type="common">Dalmatian daisy</name>
    <name type="synonym">Chrysanthemum cinerariifolium</name>
    <dbReference type="NCBI Taxonomy" id="118510"/>
    <lineage>
        <taxon>Eukaryota</taxon>
        <taxon>Viridiplantae</taxon>
        <taxon>Streptophyta</taxon>
        <taxon>Embryophyta</taxon>
        <taxon>Tracheophyta</taxon>
        <taxon>Spermatophyta</taxon>
        <taxon>Magnoliopsida</taxon>
        <taxon>eudicotyledons</taxon>
        <taxon>Gunneridae</taxon>
        <taxon>Pentapetalae</taxon>
        <taxon>asterids</taxon>
        <taxon>campanulids</taxon>
        <taxon>Asterales</taxon>
        <taxon>Asteraceae</taxon>
        <taxon>Asteroideae</taxon>
        <taxon>Anthemideae</taxon>
        <taxon>Anthemidinae</taxon>
        <taxon>Tanacetum</taxon>
    </lineage>
</organism>
<dbReference type="Gene3D" id="4.10.60.10">
    <property type="entry name" value="Zinc finger, CCHC-type"/>
    <property type="match status" value="1"/>
</dbReference>
<comment type="caution">
    <text evidence="4">The sequence shown here is derived from an EMBL/GenBank/DDBJ whole genome shotgun (WGS) entry which is preliminary data.</text>
</comment>
<dbReference type="PANTHER" id="PTHR34222">
    <property type="entry name" value="GAG_PRE-INTEGRS DOMAIN-CONTAINING PROTEIN"/>
    <property type="match status" value="1"/>
</dbReference>
<dbReference type="SUPFAM" id="SSF57756">
    <property type="entry name" value="Retrovirus zinc finger-like domains"/>
    <property type="match status" value="1"/>
</dbReference>
<dbReference type="InterPro" id="IPR043502">
    <property type="entry name" value="DNA/RNA_pol_sf"/>
</dbReference>
<evidence type="ECO:0000259" key="2">
    <source>
        <dbReference type="Pfam" id="PF07727"/>
    </source>
</evidence>
<dbReference type="Pfam" id="PF07727">
    <property type="entry name" value="RVT_2"/>
    <property type="match status" value="1"/>
</dbReference>
<feature type="region of interest" description="Disordered" evidence="1">
    <location>
        <begin position="225"/>
        <end position="245"/>
    </location>
</feature>
<dbReference type="EMBL" id="BKCJ010131088">
    <property type="protein sequence ID" value="GEX80271.1"/>
    <property type="molecule type" value="Genomic_DNA"/>
</dbReference>
<evidence type="ECO:0000259" key="3">
    <source>
        <dbReference type="Pfam" id="PF14244"/>
    </source>
</evidence>
<dbReference type="PANTHER" id="PTHR34222:SF99">
    <property type="entry name" value="PROTEIN, PUTATIVE-RELATED"/>
    <property type="match status" value="1"/>
</dbReference>
<dbReference type="GO" id="GO:0003676">
    <property type="term" value="F:nucleic acid binding"/>
    <property type="evidence" value="ECO:0007669"/>
    <property type="project" value="InterPro"/>
</dbReference>
<dbReference type="InterPro" id="IPR036875">
    <property type="entry name" value="Znf_CCHC_sf"/>
</dbReference>
<sequence length="1021" mass="115499">MEILLEPKSNKLMVGDLCDSIRIKPVTTGKKRWCDSIRIKLVPERFYNSAGNPIKEILLKLNLPDHRILKDGGEVFVIMSLHGYSDGEYDNENGVDNVTLIRTENYQVWSCAMLLALEGKNKTGFIDDSCRRSSLLSRETLPVVRSVYAIISSEESYRIATGSRAQTSTNFSRPSNNNNRPNDNGNRRTVGGSTLICKNYGFNGHTIDRCFKIINYPPDFGKKKPRQNFKGKNISNNAVRSSSSSGFSDEQLFTIISLIKENLVNGKGVQANMSIWQAFITKIKNMALTDYLTLFDVLVVPKYCVSLMSVHKVARDSKLVIRFDELKCYILNQDLKAEKVLGTGRQFGGLYYFDGNQDQVLNVLRPNLLFKNDKSDVMCETCQRAKQTREPFPLRDHVSTELDAAASKNDRSANPEDNDNNISEGNGPSILSQNGQNTSETHNLRRSSRTSVFPKNYNEFVVESKVKYGLEEYINYTHLSKDNYCFTYDLVELPEDRKAIGSKWVWKIKYKPDGKIEIYKARLVAKGFNHREVIDFDETFSHVVKIETVRCIISLAVQNGWTLYQMDVNNAFLYGDLNETMYIFLPLGYFPKDETRVCKLNKSLYGLKQALRQWNAKLTSTLIESGFAQSKSDYSLFTKKFGDVFIALLVYVDDIIITALELMLFKTLRKCTKGLLLLVEDKSVSVVQLVSTASIIVNTKIRIEQYFLMTDYSLWEVILNGDSPTLTKVVDGVVQLIAPTTAEQRLAKKIELKAKGTLLMALPVKHQLKFNIHKYAKSLMEAIEKRFGGNKETKKVQKTLLKQHYENFNGSSSESLDPIHDRLQKLISQLEIYEAEVKISSSTSHTTQNIAFVSSQNTDSTNESVSAVPSVSAASPKPSASILPNLDNDDLKQIDADDLEEIDLKWQMAMLTMRARRFLQRTGRNLGANGTTSIGFDMSKVECYNCHIRGYFARECRSPKDTRNKDTQRRNIPVEISTFIALVSQCDGVGSYDWCFQADEEPANYALMDFSSSSSSSSDNE</sequence>
<dbReference type="Pfam" id="PF14244">
    <property type="entry name" value="Retrotran_gag_3"/>
    <property type="match status" value="1"/>
</dbReference>
<feature type="domain" description="Reverse transcriptase Ty1/copia-type" evidence="2">
    <location>
        <begin position="487"/>
        <end position="670"/>
    </location>
</feature>
<feature type="region of interest" description="Disordered" evidence="1">
    <location>
        <begin position="403"/>
        <end position="449"/>
    </location>
</feature>
<reference evidence="4" key="1">
    <citation type="journal article" date="2019" name="Sci. Rep.">
        <title>Draft genome of Tanacetum cinerariifolium, the natural source of mosquito coil.</title>
        <authorList>
            <person name="Yamashiro T."/>
            <person name="Shiraishi A."/>
            <person name="Satake H."/>
            <person name="Nakayama K."/>
        </authorList>
    </citation>
    <scope>NUCLEOTIDE SEQUENCE</scope>
</reference>
<gene>
    <name evidence="4" type="ORF">Tci_352246</name>
</gene>
<protein>
    <submittedName>
        <fullName evidence="4">Ribonuclease H-like domain-containing protein</fullName>
    </submittedName>
</protein>
<evidence type="ECO:0000313" key="4">
    <source>
        <dbReference type="EMBL" id="GEX80271.1"/>
    </source>
</evidence>